<dbReference type="EMBL" id="QDKK01000059">
    <property type="protein sequence ID" value="PWC19068.1"/>
    <property type="molecule type" value="Genomic_DNA"/>
</dbReference>
<name>A0A2U1UBM8_9GAMM</name>
<dbReference type="PANTHER" id="PTHR37829:SF3">
    <property type="entry name" value="PROTEIN JAYE-RELATED"/>
    <property type="match status" value="1"/>
</dbReference>
<dbReference type="AlphaFoldDB" id="A0A2U1UBM8"/>
<sequence length="391" mass="40692">MPFNRPTLTELRERNKAFVESELEDIGALLRFSNLRVIADADAGMAWLHYGYLDWIAKQAVPYTATDEHLAAWGAMKSIYRKAAVAATCAAALFTGTAGSVVSAGVVLNRSDGYQYILDEEITIGSNGTATGSITAVLLDPVDDATAGGDAGNTDAGTLLTLDVSWIGVDSTVTMISAAIGGADIEDEDDFRIRVLYAYQHPLQGGAEADYVQWATSVAGVTRAWCLKHILGIGSVGVYIMTDGDERSNFAGFPAGTDGVATKEVWGLDGTGTGAATGMQLAVADYIWGQQPVTALVWVCSPIAKSVDFVIDGISGADSTVKEAIAAAIDGVFFDKGDPRGSAGAGVIYLSDLVYAIADVSGSTGFVLTSPSANITLGTGELPVLGNVEYT</sequence>
<dbReference type="EMBL" id="CP034036">
    <property type="protein sequence ID" value="QCR04464.1"/>
    <property type="molecule type" value="Genomic_DNA"/>
</dbReference>
<keyword evidence="8" id="KW-1185">Reference proteome</keyword>
<dbReference type="InterPro" id="IPR058530">
    <property type="entry name" value="Baseplate_J-like_C"/>
</dbReference>
<dbReference type="RefSeq" id="WP_009112634.1">
    <property type="nucleotide sequence ID" value="NZ_CP034036.1"/>
</dbReference>
<dbReference type="Proteomes" id="UP000295985">
    <property type="component" value="Unassembled WGS sequence"/>
</dbReference>
<feature type="domain" description="Baseplate protein J-like barrel" evidence="2">
    <location>
        <begin position="93"/>
        <end position="182"/>
    </location>
</feature>
<reference evidence="5 7" key="1">
    <citation type="submission" date="2018-04" db="EMBL/GenBank/DDBJ databases">
        <title>Brenneria corticis sp.nov.</title>
        <authorList>
            <person name="Li Y."/>
        </authorList>
    </citation>
    <scope>NUCLEOTIDE SEQUENCE [LARGE SCALE GENOMIC DNA]</scope>
    <source>
        <strain evidence="5 7">LMG 2694</strain>
    </source>
</reference>
<evidence type="ECO:0000313" key="6">
    <source>
        <dbReference type="EMBL" id="QCR04464.1"/>
    </source>
</evidence>
<protein>
    <submittedName>
        <fullName evidence="6">Baseplate J/gp47 family protein</fullName>
    </submittedName>
    <submittedName>
        <fullName evidence="5">Phage baseplate protein</fullName>
    </submittedName>
</protein>
<organism evidence="5 7">
    <name type="scientific">Brenneria nigrifluens DSM 30175 = ATCC 13028</name>
    <dbReference type="NCBI Taxonomy" id="1121120"/>
    <lineage>
        <taxon>Bacteria</taxon>
        <taxon>Pseudomonadati</taxon>
        <taxon>Pseudomonadota</taxon>
        <taxon>Gammaproteobacteria</taxon>
        <taxon>Enterobacterales</taxon>
        <taxon>Pectobacteriaceae</taxon>
        <taxon>Brenneria</taxon>
    </lineage>
</organism>
<dbReference type="Pfam" id="PF26078">
    <property type="entry name" value="Baseplate_J_M"/>
    <property type="match status" value="1"/>
</dbReference>
<dbReference type="Pfam" id="PF26079">
    <property type="entry name" value="Baseplate_J_C"/>
    <property type="match status" value="1"/>
</dbReference>
<dbReference type="InterPro" id="IPR058531">
    <property type="entry name" value="Baseplate_J_M"/>
</dbReference>
<comment type="similarity">
    <text evidence="1">Belongs to the Mu gp47/PBSX XkdT family.</text>
</comment>
<feature type="domain" description="Baseplate J-like C-terminal" evidence="4">
    <location>
        <begin position="318"/>
        <end position="390"/>
    </location>
</feature>
<evidence type="ECO:0000259" key="2">
    <source>
        <dbReference type="Pfam" id="PF04865"/>
    </source>
</evidence>
<reference evidence="6 8" key="2">
    <citation type="submission" date="2018-11" db="EMBL/GenBank/DDBJ databases">
        <title>Genome sequences of Brenneria nigrifluens and Brenneria rubrifaciens.</title>
        <authorList>
            <person name="Poret-Peterson A.T."/>
            <person name="McClean A.E."/>
            <person name="Kluepfel D.A."/>
        </authorList>
    </citation>
    <scope>NUCLEOTIDE SEQUENCE [LARGE SCALE GENOMIC DNA]</scope>
    <source>
        <strain evidence="6 8">ATCC 13028</strain>
    </source>
</reference>
<dbReference type="Pfam" id="PF04865">
    <property type="entry name" value="Baseplate_J"/>
    <property type="match status" value="1"/>
</dbReference>
<dbReference type="InterPro" id="IPR052399">
    <property type="entry name" value="Phage_Baseplate_Assmbl_Protein"/>
</dbReference>
<accession>A0A2U1UBM8</accession>
<proteinExistence type="inferred from homology"/>
<feature type="domain" description="Baseplate J-like central" evidence="3">
    <location>
        <begin position="204"/>
        <end position="301"/>
    </location>
</feature>
<dbReference type="InterPro" id="IPR006949">
    <property type="entry name" value="Barrel_Baseplate_J-like"/>
</dbReference>
<evidence type="ECO:0000313" key="5">
    <source>
        <dbReference type="EMBL" id="PWC19068.1"/>
    </source>
</evidence>
<dbReference type="PANTHER" id="PTHR37829">
    <property type="entry name" value="PHAGE-LIKE ELEMENT PBSX PROTEIN XKDT"/>
    <property type="match status" value="1"/>
</dbReference>
<evidence type="ECO:0000256" key="1">
    <source>
        <dbReference type="ARBA" id="ARBA00038087"/>
    </source>
</evidence>
<evidence type="ECO:0000313" key="8">
    <source>
        <dbReference type="Proteomes" id="UP000303847"/>
    </source>
</evidence>
<gene>
    <name evidence="5" type="ORF">DDT54_22675</name>
    <name evidence="6" type="ORF">EH206_09935</name>
</gene>
<evidence type="ECO:0000313" key="7">
    <source>
        <dbReference type="Proteomes" id="UP000295985"/>
    </source>
</evidence>
<evidence type="ECO:0000259" key="4">
    <source>
        <dbReference type="Pfam" id="PF26079"/>
    </source>
</evidence>
<evidence type="ECO:0000259" key="3">
    <source>
        <dbReference type="Pfam" id="PF26078"/>
    </source>
</evidence>
<dbReference type="Proteomes" id="UP000303847">
    <property type="component" value="Chromosome"/>
</dbReference>
<dbReference type="OrthoDB" id="7565172at2"/>